<feature type="domain" description="Ig-like" evidence="11">
    <location>
        <begin position="835"/>
        <end position="934"/>
    </location>
</feature>
<dbReference type="Gene3D" id="2.60.40.10">
    <property type="entry name" value="Immunoglobulins"/>
    <property type="match status" value="3"/>
</dbReference>
<feature type="region of interest" description="Disordered" evidence="9">
    <location>
        <begin position="658"/>
        <end position="697"/>
    </location>
</feature>
<dbReference type="GO" id="GO:0004867">
    <property type="term" value="F:serine-type endopeptidase inhibitor activity"/>
    <property type="evidence" value="ECO:0007669"/>
    <property type="project" value="InterPro"/>
</dbReference>
<dbReference type="CDD" id="cd22635">
    <property type="entry name" value="Kunitz_papilin"/>
    <property type="match status" value="1"/>
</dbReference>
<evidence type="ECO:0000259" key="12">
    <source>
        <dbReference type="PROSITE" id="PS50900"/>
    </source>
</evidence>
<dbReference type="GO" id="GO:0030198">
    <property type="term" value="P:extracellular matrix organization"/>
    <property type="evidence" value="ECO:0007669"/>
    <property type="project" value="InterPro"/>
</dbReference>
<comment type="subcellular location">
    <subcellularLocation>
        <location evidence="1">Secreted</location>
    </subcellularLocation>
</comment>
<dbReference type="InterPro" id="IPR013151">
    <property type="entry name" value="Immunoglobulin_dom"/>
</dbReference>
<evidence type="ECO:0000259" key="10">
    <source>
        <dbReference type="PROSITE" id="PS50279"/>
    </source>
</evidence>
<evidence type="ECO:0000256" key="7">
    <source>
        <dbReference type="ARBA" id="ARBA00023319"/>
    </source>
</evidence>
<dbReference type="InterPro" id="IPR010294">
    <property type="entry name" value="ADAMTS_spacer1"/>
</dbReference>
<dbReference type="PROSITE" id="PS50279">
    <property type="entry name" value="BPTI_KUNITZ_2"/>
    <property type="match status" value="1"/>
</dbReference>
<dbReference type="FunFam" id="2.20.100.10:FF:000005">
    <property type="entry name" value="ADAM metallopeptidase with thrombospondin type 1 motif 9"/>
    <property type="match status" value="2"/>
</dbReference>
<dbReference type="InterPro" id="IPR013783">
    <property type="entry name" value="Ig-like_fold"/>
</dbReference>
<dbReference type="Gene3D" id="4.10.410.10">
    <property type="entry name" value="Pancreatic trypsin inhibitor Kunitz domain"/>
    <property type="match status" value="1"/>
</dbReference>
<dbReference type="SUPFAM" id="SSF82895">
    <property type="entry name" value="TSP-1 type 1 repeat"/>
    <property type="match status" value="2"/>
</dbReference>
<dbReference type="GO" id="GO:0031012">
    <property type="term" value="C:extracellular matrix"/>
    <property type="evidence" value="ECO:0007669"/>
    <property type="project" value="TreeGrafter"/>
</dbReference>
<dbReference type="STRING" id="109280.ENSHCOP00000015231"/>
<keyword evidence="6 8" id="KW-1015">Disulfide bond</keyword>
<dbReference type="InterPro" id="IPR000884">
    <property type="entry name" value="TSP1_rpt"/>
</dbReference>
<feature type="disulfide bond" evidence="8">
    <location>
        <begin position="3"/>
        <end position="40"/>
    </location>
</feature>
<dbReference type="GO" id="GO:0004222">
    <property type="term" value="F:metalloendopeptidase activity"/>
    <property type="evidence" value="ECO:0007669"/>
    <property type="project" value="TreeGrafter"/>
</dbReference>
<evidence type="ECO:0000256" key="6">
    <source>
        <dbReference type="ARBA" id="ARBA00023157"/>
    </source>
</evidence>
<dbReference type="PROSITE" id="PS50900">
    <property type="entry name" value="PLAC"/>
    <property type="match status" value="1"/>
</dbReference>
<dbReference type="InterPro" id="IPR045371">
    <property type="entry name" value="ADAMTS_CR_3"/>
</dbReference>
<accession>A0A3Q2YBP0</accession>
<keyword evidence="14" id="KW-1185">Reference proteome</keyword>
<keyword evidence="5" id="KW-0677">Repeat</keyword>
<dbReference type="PANTHER" id="PTHR13723">
    <property type="entry name" value="ADAMTS A DISINTEGRIN AND METALLOPROTEASE WITH THROMBOSPONDIN MOTIFS PROTEASE"/>
    <property type="match status" value="1"/>
</dbReference>
<dbReference type="InterPro" id="IPR036179">
    <property type="entry name" value="Ig-like_dom_sf"/>
</dbReference>
<dbReference type="OMA" id="KLDSGWF"/>
<reference evidence="13" key="1">
    <citation type="submission" date="2025-08" db="UniProtKB">
        <authorList>
            <consortium name="Ensembl"/>
        </authorList>
    </citation>
    <scope>IDENTIFICATION</scope>
</reference>
<dbReference type="PROSITE" id="PS50092">
    <property type="entry name" value="TSP1"/>
    <property type="match status" value="3"/>
</dbReference>
<dbReference type="Pfam" id="PF00090">
    <property type="entry name" value="TSP_1"/>
    <property type="match status" value="1"/>
</dbReference>
<evidence type="ECO:0000256" key="2">
    <source>
        <dbReference type="ARBA" id="ARBA00022473"/>
    </source>
</evidence>
<evidence type="ECO:0000256" key="1">
    <source>
        <dbReference type="ARBA" id="ARBA00004613"/>
    </source>
</evidence>
<evidence type="ECO:0000256" key="3">
    <source>
        <dbReference type="ARBA" id="ARBA00022525"/>
    </source>
</evidence>
<keyword evidence="7" id="KW-0393">Immunoglobulin domain</keyword>
<evidence type="ECO:0000256" key="5">
    <source>
        <dbReference type="ARBA" id="ARBA00022737"/>
    </source>
</evidence>
<dbReference type="InterPro" id="IPR036880">
    <property type="entry name" value="Kunitz_BPTI_sf"/>
</dbReference>
<dbReference type="GO" id="GO:0005576">
    <property type="term" value="C:extracellular region"/>
    <property type="evidence" value="ECO:0007669"/>
    <property type="project" value="UniProtKB-SubCell"/>
</dbReference>
<dbReference type="InterPro" id="IPR002223">
    <property type="entry name" value="Kunitz_BPTI"/>
</dbReference>
<dbReference type="Pfam" id="PF08686">
    <property type="entry name" value="PLAC"/>
    <property type="match status" value="1"/>
</dbReference>
<dbReference type="InterPro" id="IPR003599">
    <property type="entry name" value="Ig_sub"/>
</dbReference>
<proteinExistence type="predicted"/>
<dbReference type="Pfam" id="PF05986">
    <property type="entry name" value="ADAMTS_spacer1"/>
    <property type="match status" value="1"/>
</dbReference>
<dbReference type="PANTHER" id="PTHR13723:SF281">
    <property type="entry name" value="PAPILIN"/>
    <property type="match status" value="1"/>
</dbReference>
<dbReference type="FunFam" id="2.60.120.830:FF:000001">
    <property type="entry name" value="A disintegrin and metalloproteinase with thrombospondin motifs 1"/>
    <property type="match status" value="1"/>
</dbReference>
<dbReference type="InterPro" id="IPR010909">
    <property type="entry name" value="PLAC"/>
</dbReference>
<dbReference type="PRINTS" id="PR01857">
    <property type="entry name" value="ADAMTSFAMILY"/>
</dbReference>
<dbReference type="PRINTS" id="PR00759">
    <property type="entry name" value="BASICPTASE"/>
</dbReference>
<dbReference type="InterPro" id="IPR036383">
    <property type="entry name" value="TSP1_rpt_sf"/>
</dbReference>
<dbReference type="InterPro" id="IPR050439">
    <property type="entry name" value="ADAMTS_ADAMTS-like"/>
</dbReference>
<dbReference type="PROSITE" id="PS50835">
    <property type="entry name" value="IG_LIKE"/>
    <property type="match status" value="1"/>
</dbReference>
<keyword evidence="3" id="KW-0964">Secreted</keyword>
<protein>
    <submittedName>
        <fullName evidence="13">Papilin a, proteoglycan-like sulfated glycoprotein</fullName>
    </submittedName>
</protein>
<dbReference type="SUPFAM" id="SSF57362">
    <property type="entry name" value="BPTI-like"/>
    <property type="match status" value="1"/>
</dbReference>
<feature type="compositionally biased region" description="Gly residues" evidence="9">
    <location>
        <begin position="658"/>
        <end position="682"/>
    </location>
</feature>
<dbReference type="InterPro" id="IPR003598">
    <property type="entry name" value="Ig_sub2"/>
</dbReference>
<evidence type="ECO:0000259" key="11">
    <source>
        <dbReference type="PROSITE" id="PS50835"/>
    </source>
</evidence>
<evidence type="ECO:0000313" key="13">
    <source>
        <dbReference type="Ensembl" id="ENSHCOP00000015231.1"/>
    </source>
</evidence>
<dbReference type="Gene3D" id="2.60.120.830">
    <property type="match status" value="1"/>
</dbReference>
<name>A0A3Q2YBP0_HIPCM</name>
<dbReference type="Gene3D" id="2.20.100.10">
    <property type="entry name" value="Thrombospondin type-1 (TSP1) repeat"/>
    <property type="match status" value="3"/>
</dbReference>
<dbReference type="SUPFAM" id="SSF48726">
    <property type="entry name" value="Immunoglobulin"/>
    <property type="match status" value="3"/>
</dbReference>
<dbReference type="Pfam" id="PF00047">
    <property type="entry name" value="ig"/>
    <property type="match status" value="1"/>
</dbReference>
<evidence type="ECO:0000313" key="14">
    <source>
        <dbReference type="Proteomes" id="UP000264820"/>
    </source>
</evidence>
<dbReference type="GO" id="GO:0006508">
    <property type="term" value="P:proteolysis"/>
    <property type="evidence" value="ECO:0007669"/>
    <property type="project" value="TreeGrafter"/>
</dbReference>
<evidence type="ECO:0000256" key="4">
    <source>
        <dbReference type="ARBA" id="ARBA00022729"/>
    </source>
</evidence>
<reference evidence="13" key="2">
    <citation type="submission" date="2025-09" db="UniProtKB">
        <authorList>
            <consortium name="Ensembl"/>
        </authorList>
    </citation>
    <scope>IDENTIFICATION</scope>
</reference>
<feature type="disulfide bond" evidence="8">
    <location>
        <begin position="14"/>
        <end position="25"/>
    </location>
</feature>
<dbReference type="AlphaFoldDB" id="A0A3Q2YBP0"/>
<organism evidence="13 14">
    <name type="scientific">Hippocampus comes</name>
    <name type="common">Tiger tail seahorse</name>
    <dbReference type="NCBI Taxonomy" id="109280"/>
    <lineage>
        <taxon>Eukaryota</taxon>
        <taxon>Metazoa</taxon>
        <taxon>Chordata</taxon>
        <taxon>Craniata</taxon>
        <taxon>Vertebrata</taxon>
        <taxon>Euteleostomi</taxon>
        <taxon>Actinopterygii</taxon>
        <taxon>Neopterygii</taxon>
        <taxon>Teleostei</taxon>
        <taxon>Neoteleostei</taxon>
        <taxon>Acanthomorphata</taxon>
        <taxon>Syngnathiaria</taxon>
        <taxon>Syngnathiformes</taxon>
        <taxon>Syngnathoidei</taxon>
        <taxon>Syngnathidae</taxon>
        <taxon>Hippocampus</taxon>
    </lineage>
</organism>
<sequence>RTCGGGVMVKSRRCITHRNDGGHNCVGPDKSYLACNTEECPAGTKDYREEQCSQFDGTDFKGSRYVWVPYYGAENPCELNCVPKGDNFVYRHSATVKDGTPCHPGRPDICVDGVCRRMGCDNVLDSRVEEDPCLQCGGHGQSCSLVKNTFNTQRLAHGYNQMFTIPAGATSISIREKRPSRNYLAVRNLQGDYYLNGHWLLESTRATHIAGTKLFYQRGVEGDNIPETIIGRGPTTEPLVVELISQEPNQGVEYEYYLPVGHPTEGYSWSFGSWSACTKECGSGHQSRAVYCSIDNEVVPDYLCVYYARPENNRTCNVQACPVTHSLNLLMSFSFPTNCLLVPLCLSWRTGEWNDCDAPCGGGFQYRGVDCLYNDESGPRVVEDAYCAQYSQAPTDQQKCNMQACPDYGRAVRESCLLPTIQNCSFLQIVAQAVVARQTIVSIELVQKCLTLCIVGYSIPKTTTIMYHEVSVGCEAEIRFDQILILCWDLGYSIDVTESTSVRLSNIDLSFSMNTSGSDINNVMYCRLQDRTGLMIDFENCCVTYVCTQIISYIPAENAVQCRTTTYGCCYDRTTPAAGPNGEGCRDPPAPYERSICSLPKAAGSCASWTARFFFNVLTNKCTEFWYGGCHGNSNHFATEEECHRVCHEPNGAANGNGNNGNGNGNGDGDSNGNGNGNGHTNGNGNENAQVRIDQSDPSSVEALVGQTVVLPCRVSPPPSSFRGVGFLCFQNHIPIWLCLCPFFRQQQQPNGSLLLGPVSKSDAGWFLCVATREQERDHRYVYLTVSGKALAKVCALPSRQCVPHVITYVQRGRPSRSPPHRRRTNSHQGERKTPYILILKHRRRRKFTLERSAPSLLETRAGNAARLSCTVVPAAALPFVSIQWTRDGRTISDSRFVQQSDGALLIESLRTEDAGIYTCSASTQHQLEQRRVQLRMSDCPLLEKLVIQGTTVYGLHHHHHYHDGFSSGRRNGVPVRPDGRKVQVSPDGSLILNNVQAFDEGTYTCNAYAGVYSVSATADVRIAKDVGTPCLDQPKLANCELVVYARMCTNPYYAAFCCASCARQDWQQKIKYPQI</sequence>
<dbReference type="InterPro" id="IPR013273">
    <property type="entry name" value="ADAMTS/ADAMTS-like"/>
</dbReference>
<dbReference type="GeneTree" id="ENSGT00940000156891"/>
<dbReference type="SMART" id="SM00409">
    <property type="entry name" value="IG"/>
    <property type="match status" value="3"/>
</dbReference>
<dbReference type="InterPro" id="IPR020901">
    <property type="entry name" value="Prtase_inh_Kunz-CS"/>
</dbReference>
<dbReference type="Pfam" id="PF19236">
    <property type="entry name" value="ADAMTS_CR_3"/>
    <property type="match status" value="1"/>
</dbReference>
<feature type="domain" description="PLAC" evidence="12">
    <location>
        <begin position="1027"/>
        <end position="1066"/>
    </location>
</feature>
<dbReference type="SMART" id="SM00131">
    <property type="entry name" value="KU"/>
    <property type="match status" value="1"/>
</dbReference>
<dbReference type="Ensembl" id="ENSHCOT00000023090.1">
    <property type="protein sequence ID" value="ENSHCOP00000015231.1"/>
    <property type="gene ID" value="ENSHCOG00000018825.1"/>
</dbReference>
<keyword evidence="2" id="KW-0217">Developmental protein</keyword>
<dbReference type="InterPro" id="IPR007110">
    <property type="entry name" value="Ig-like_dom"/>
</dbReference>
<dbReference type="FunFam" id="4.10.410.10:FF:000020">
    <property type="entry name" value="Collagen, type VI, alpha 3"/>
    <property type="match status" value="1"/>
</dbReference>
<dbReference type="Pfam" id="PF00014">
    <property type="entry name" value="Kunitz_BPTI"/>
    <property type="match status" value="1"/>
</dbReference>
<evidence type="ECO:0000256" key="9">
    <source>
        <dbReference type="SAM" id="MobiDB-lite"/>
    </source>
</evidence>
<dbReference type="Pfam" id="PF19030">
    <property type="entry name" value="TSP1_ADAMTS"/>
    <property type="match status" value="2"/>
</dbReference>
<dbReference type="PROSITE" id="PS00280">
    <property type="entry name" value="BPTI_KUNITZ_1"/>
    <property type="match status" value="1"/>
</dbReference>
<dbReference type="SMART" id="SM00408">
    <property type="entry name" value="IGc2"/>
    <property type="match status" value="2"/>
</dbReference>
<feature type="domain" description="BPTI/Kunitz inhibitor" evidence="10">
    <location>
        <begin position="597"/>
        <end position="647"/>
    </location>
</feature>
<evidence type="ECO:0000256" key="8">
    <source>
        <dbReference type="PIRSR" id="PIRSR613273-3"/>
    </source>
</evidence>
<dbReference type="SMART" id="SM00209">
    <property type="entry name" value="TSP1"/>
    <property type="match status" value="3"/>
</dbReference>
<keyword evidence="4" id="KW-0732">Signal</keyword>
<dbReference type="Proteomes" id="UP000264820">
    <property type="component" value="Unplaced"/>
</dbReference>